<dbReference type="EMBL" id="JAHOPB010000001">
    <property type="protein sequence ID" value="MBU8873876.1"/>
    <property type="molecule type" value="Genomic_DNA"/>
</dbReference>
<proteinExistence type="predicted"/>
<dbReference type="RefSeq" id="WP_216958442.1">
    <property type="nucleotide sequence ID" value="NZ_JAHOPB010000001.1"/>
</dbReference>
<dbReference type="Proteomes" id="UP000727907">
    <property type="component" value="Unassembled WGS sequence"/>
</dbReference>
<name>A0ABS6IHR5_9HYPH</name>
<gene>
    <name evidence="1" type="ORF">KQ910_08880</name>
</gene>
<organism evidence="1 2">
    <name type="scientific">Reyranella humidisoli</name>
    <dbReference type="NCBI Taxonomy" id="2849149"/>
    <lineage>
        <taxon>Bacteria</taxon>
        <taxon>Pseudomonadati</taxon>
        <taxon>Pseudomonadota</taxon>
        <taxon>Alphaproteobacteria</taxon>
        <taxon>Hyphomicrobiales</taxon>
        <taxon>Reyranellaceae</taxon>
        <taxon>Reyranella</taxon>
    </lineage>
</organism>
<accession>A0ABS6IHR5</accession>
<evidence type="ECO:0000313" key="1">
    <source>
        <dbReference type="EMBL" id="MBU8873876.1"/>
    </source>
</evidence>
<keyword evidence="2" id="KW-1185">Reference proteome</keyword>
<reference evidence="1 2" key="1">
    <citation type="submission" date="2021-06" db="EMBL/GenBank/DDBJ databases">
        <authorList>
            <person name="Lee D.H."/>
        </authorList>
    </citation>
    <scope>NUCLEOTIDE SEQUENCE [LARGE SCALE GENOMIC DNA]</scope>
    <source>
        <strain evidence="1 2">MMS21-HV4-11</strain>
    </source>
</reference>
<comment type="caution">
    <text evidence="1">The sequence shown here is derived from an EMBL/GenBank/DDBJ whole genome shotgun (WGS) entry which is preliminary data.</text>
</comment>
<evidence type="ECO:0000313" key="2">
    <source>
        <dbReference type="Proteomes" id="UP000727907"/>
    </source>
</evidence>
<protein>
    <submittedName>
        <fullName evidence="1">Uncharacterized protein</fullName>
    </submittedName>
</protein>
<sequence length="90" mass="9684">MLSLANTLAARAARLIQTAYQEPALWTISTHGRVVGSLMCEAESWRISWFDGADPRLVSYGGCVDGDPDALAIVLSERLGAPVRLESLPV</sequence>